<organism evidence="1 2">
    <name type="scientific">Deinococcus humi</name>
    <dbReference type="NCBI Taxonomy" id="662880"/>
    <lineage>
        <taxon>Bacteria</taxon>
        <taxon>Thermotogati</taxon>
        <taxon>Deinococcota</taxon>
        <taxon>Deinococci</taxon>
        <taxon>Deinococcales</taxon>
        <taxon>Deinococcaceae</taxon>
        <taxon>Deinococcus</taxon>
    </lineage>
</organism>
<protein>
    <submittedName>
        <fullName evidence="1">Uncharacterized protein</fullName>
    </submittedName>
</protein>
<keyword evidence="2" id="KW-1185">Reference proteome</keyword>
<gene>
    <name evidence="1" type="ORF">HNQ08_004831</name>
</gene>
<dbReference type="AlphaFoldDB" id="A0A7W8JYS9"/>
<accession>A0A7W8JYS9</accession>
<proteinExistence type="predicted"/>
<comment type="caution">
    <text evidence="1">The sequence shown here is derived from an EMBL/GenBank/DDBJ whole genome shotgun (WGS) entry which is preliminary data.</text>
</comment>
<evidence type="ECO:0000313" key="1">
    <source>
        <dbReference type="EMBL" id="MBB5365705.1"/>
    </source>
</evidence>
<reference evidence="1 2" key="1">
    <citation type="submission" date="2020-08" db="EMBL/GenBank/DDBJ databases">
        <title>Genomic Encyclopedia of Type Strains, Phase IV (KMG-IV): sequencing the most valuable type-strain genomes for metagenomic binning, comparative biology and taxonomic classification.</title>
        <authorList>
            <person name="Goeker M."/>
        </authorList>
    </citation>
    <scope>NUCLEOTIDE SEQUENCE [LARGE SCALE GENOMIC DNA]</scope>
    <source>
        <strain evidence="1 2">DSM 27939</strain>
    </source>
</reference>
<evidence type="ECO:0000313" key="2">
    <source>
        <dbReference type="Proteomes" id="UP000552709"/>
    </source>
</evidence>
<sequence length="114" mass="12208">MTIAKFGISDDFFALELDDAIAHYVALLGITQAHPHGLLFHDGMPTPELRRREGASEALGLYLGYVMLDVMMSGCHDPNQMLQAVADRLAVVIQAACTQKPPAGPVTPAHPISA</sequence>
<dbReference type="RefSeq" id="WP_184137418.1">
    <property type="nucleotide sequence ID" value="NZ_JACHFL010000020.1"/>
</dbReference>
<name>A0A7W8JYS9_9DEIO</name>
<dbReference type="Proteomes" id="UP000552709">
    <property type="component" value="Unassembled WGS sequence"/>
</dbReference>
<dbReference type="EMBL" id="JACHFL010000020">
    <property type="protein sequence ID" value="MBB5365705.1"/>
    <property type="molecule type" value="Genomic_DNA"/>
</dbReference>